<reference evidence="1" key="1">
    <citation type="journal article" date="2023" name="bioRxiv">
        <title>Improved chromosome-level genome assembly for marigold (Tagetes erecta).</title>
        <authorList>
            <person name="Jiang F."/>
            <person name="Yuan L."/>
            <person name="Wang S."/>
            <person name="Wang H."/>
            <person name="Xu D."/>
            <person name="Wang A."/>
            <person name="Fan W."/>
        </authorList>
    </citation>
    <scope>NUCLEOTIDE SEQUENCE</scope>
    <source>
        <strain evidence="1">WSJ</strain>
        <tissue evidence="1">Leaf</tissue>
    </source>
</reference>
<gene>
    <name evidence="1" type="ORF">QVD17_39597</name>
</gene>
<proteinExistence type="predicted"/>
<name>A0AAD8JR31_TARER</name>
<accession>A0AAD8JR31</accession>
<comment type="caution">
    <text evidence="1">The sequence shown here is derived from an EMBL/GenBank/DDBJ whole genome shotgun (WGS) entry which is preliminary data.</text>
</comment>
<organism evidence="1 2">
    <name type="scientific">Tagetes erecta</name>
    <name type="common">African marigold</name>
    <dbReference type="NCBI Taxonomy" id="13708"/>
    <lineage>
        <taxon>Eukaryota</taxon>
        <taxon>Viridiplantae</taxon>
        <taxon>Streptophyta</taxon>
        <taxon>Embryophyta</taxon>
        <taxon>Tracheophyta</taxon>
        <taxon>Spermatophyta</taxon>
        <taxon>Magnoliopsida</taxon>
        <taxon>eudicotyledons</taxon>
        <taxon>Gunneridae</taxon>
        <taxon>Pentapetalae</taxon>
        <taxon>asterids</taxon>
        <taxon>campanulids</taxon>
        <taxon>Asterales</taxon>
        <taxon>Asteraceae</taxon>
        <taxon>Asteroideae</taxon>
        <taxon>Heliantheae alliance</taxon>
        <taxon>Tageteae</taxon>
        <taxon>Tagetes</taxon>
    </lineage>
</organism>
<keyword evidence="2" id="KW-1185">Reference proteome</keyword>
<dbReference type="EMBL" id="JAUHHV010000011">
    <property type="protein sequence ID" value="KAK1407969.1"/>
    <property type="molecule type" value="Genomic_DNA"/>
</dbReference>
<protein>
    <submittedName>
        <fullName evidence="1">Uncharacterized protein</fullName>
    </submittedName>
</protein>
<sequence length="72" mass="7766">MSSLPPLLIFEFLSDRLLSLSLRPFISSSSSSSSLHSLFPAIVCLITDLSITASIVSLFQFHASISLAAFFS</sequence>
<evidence type="ECO:0000313" key="1">
    <source>
        <dbReference type="EMBL" id="KAK1407969.1"/>
    </source>
</evidence>
<dbReference type="Proteomes" id="UP001229421">
    <property type="component" value="Unassembled WGS sequence"/>
</dbReference>
<evidence type="ECO:0000313" key="2">
    <source>
        <dbReference type="Proteomes" id="UP001229421"/>
    </source>
</evidence>
<dbReference type="AlphaFoldDB" id="A0AAD8JR31"/>